<dbReference type="EMBL" id="AXCN02001606">
    <property type="status" value="NOT_ANNOTATED_CDS"/>
    <property type="molecule type" value="Genomic_DNA"/>
</dbReference>
<evidence type="ECO:0000313" key="2">
    <source>
        <dbReference type="EnsemblMetazoa" id="AFAF018848-PA"/>
    </source>
</evidence>
<keyword evidence="3" id="KW-1185">Reference proteome</keyword>
<dbReference type="EnsemblMetazoa" id="AFAF018848-RA">
    <property type="protein sequence ID" value="AFAF018848-PA"/>
    <property type="gene ID" value="AFAF018848"/>
</dbReference>
<proteinExistence type="predicted"/>
<dbReference type="AlphaFoldDB" id="A0A182QXI4"/>
<sequence>MPIPIWECSTGVFVNKVSKRSKLVAEMVSSQLIEKLKYGEKYILANIVVLPLPKPPGSDEQNEYELHARNKFLTRDIWQSFVYRKLFDLFRKHFGEQDKDDDPLFQLNKEYRLNCSERPYLQMKYEFRDKTYRNSLNILFKEKHTSLHDTCIYLEISDQGRIVFDKVEDRDRTVLRLLKEISELKRTCTKVSMESTTPTYTSSSNRSTNAVEEYHPEPVKKCHKNAVEEYVPVTRNGLVPGTKRTYKPSKITDSATSISSSEPDPYSPGAIDTPLKVSYTPTSSPLNKLETPSKVATKTVRAEKNLFGSDDDEEYDPASCKISPRKNDSGKDMFADSEQHSLGDREKRDDTDAERNCPADTNSVPSSVTKREVLPRISKQNSRALLIESPEEKEKRKAKALKKNGSSKVEENLNALLKLKNSIRKKNAPKKEGTLAGKQNKLERYSEIATEMKRFSKADVLDCTSLSKEEIIDTFGRYRYELQDIFIRYKDQTERQWKTSNELCYFTDVGHILDDEQKFTMLQQLEDEFVPQQERGKVRYETM</sequence>
<evidence type="ECO:0000256" key="1">
    <source>
        <dbReference type="SAM" id="MobiDB-lite"/>
    </source>
</evidence>
<reference evidence="2" key="2">
    <citation type="submission" date="2020-05" db="UniProtKB">
        <authorList>
            <consortium name="EnsemblMetazoa"/>
        </authorList>
    </citation>
    <scope>IDENTIFICATION</scope>
    <source>
        <strain evidence="2">FAR1</strain>
    </source>
</reference>
<feature type="compositionally biased region" description="Basic and acidic residues" evidence="1">
    <location>
        <begin position="325"/>
        <end position="357"/>
    </location>
</feature>
<dbReference type="Proteomes" id="UP000075886">
    <property type="component" value="Unassembled WGS sequence"/>
</dbReference>
<accession>A0A182QXI4</accession>
<organism evidence="2 3">
    <name type="scientific">Anopheles farauti</name>
    <dbReference type="NCBI Taxonomy" id="69004"/>
    <lineage>
        <taxon>Eukaryota</taxon>
        <taxon>Metazoa</taxon>
        <taxon>Ecdysozoa</taxon>
        <taxon>Arthropoda</taxon>
        <taxon>Hexapoda</taxon>
        <taxon>Insecta</taxon>
        <taxon>Pterygota</taxon>
        <taxon>Neoptera</taxon>
        <taxon>Endopterygota</taxon>
        <taxon>Diptera</taxon>
        <taxon>Nematocera</taxon>
        <taxon>Culicoidea</taxon>
        <taxon>Culicidae</taxon>
        <taxon>Anophelinae</taxon>
        <taxon>Anopheles</taxon>
    </lineage>
</organism>
<name>A0A182QXI4_9DIPT</name>
<evidence type="ECO:0000313" key="3">
    <source>
        <dbReference type="Proteomes" id="UP000075886"/>
    </source>
</evidence>
<feature type="region of interest" description="Disordered" evidence="1">
    <location>
        <begin position="237"/>
        <end position="369"/>
    </location>
</feature>
<feature type="compositionally biased region" description="Polar residues" evidence="1">
    <location>
        <begin position="251"/>
        <end position="262"/>
    </location>
</feature>
<dbReference type="VEuPathDB" id="VectorBase:AFAF018848"/>
<feature type="compositionally biased region" description="Polar residues" evidence="1">
    <location>
        <begin position="359"/>
        <end position="368"/>
    </location>
</feature>
<protein>
    <submittedName>
        <fullName evidence="2">Uncharacterized protein</fullName>
    </submittedName>
</protein>
<reference evidence="3" key="1">
    <citation type="submission" date="2014-01" db="EMBL/GenBank/DDBJ databases">
        <title>The Genome Sequence of Anopheles farauti FAR1 (V2).</title>
        <authorList>
            <consortium name="The Broad Institute Genomics Platform"/>
            <person name="Neafsey D.E."/>
            <person name="Besansky N."/>
            <person name="Howell P."/>
            <person name="Walton C."/>
            <person name="Young S.K."/>
            <person name="Zeng Q."/>
            <person name="Gargeya S."/>
            <person name="Fitzgerald M."/>
            <person name="Haas B."/>
            <person name="Abouelleil A."/>
            <person name="Allen A.W."/>
            <person name="Alvarado L."/>
            <person name="Arachchi H.M."/>
            <person name="Berlin A.M."/>
            <person name="Chapman S.B."/>
            <person name="Gainer-Dewar J."/>
            <person name="Goldberg J."/>
            <person name="Griggs A."/>
            <person name="Gujja S."/>
            <person name="Hansen M."/>
            <person name="Howarth C."/>
            <person name="Imamovic A."/>
            <person name="Ireland A."/>
            <person name="Larimer J."/>
            <person name="McCowan C."/>
            <person name="Murphy C."/>
            <person name="Pearson M."/>
            <person name="Poon T.W."/>
            <person name="Priest M."/>
            <person name="Roberts A."/>
            <person name="Saif S."/>
            <person name="Shea T."/>
            <person name="Sisk P."/>
            <person name="Sykes S."/>
            <person name="Wortman J."/>
            <person name="Nusbaum C."/>
            <person name="Birren B."/>
        </authorList>
    </citation>
    <scope>NUCLEOTIDE SEQUENCE [LARGE SCALE GENOMIC DNA]</scope>
    <source>
        <strain evidence="3">FAR1</strain>
    </source>
</reference>